<comment type="caution">
    <text evidence="1">The sequence shown here is derived from an EMBL/GenBank/DDBJ whole genome shotgun (WGS) entry which is preliminary data.</text>
</comment>
<keyword evidence="2" id="KW-1185">Reference proteome</keyword>
<name>A0A5B7JR35_PORTR</name>
<evidence type="ECO:0000313" key="2">
    <source>
        <dbReference type="Proteomes" id="UP000324222"/>
    </source>
</evidence>
<gene>
    <name evidence="1" type="ORF">E2C01_090702</name>
</gene>
<dbReference type="EMBL" id="VSRR010102412">
    <property type="protein sequence ID" value="MPC95488.1"/>
    <property type="molecule type" value="Genomic_DNA"/>
</dbReference>
<protein>
    <submittedName>
        <fullName evidence="1">Uncharacterized protein</fullName>
    </submittedName>
</protein>
<dbReference type="Proteomes" id="UP000324222">
    <property type="component" value="Unassembled WGS sequence"/>
</dbReference>
<accession>A0A5B7JR35</accession>
<dbReference type="AlphaFoldDB" id="A0A5B7JR35"/>
<proteinExistence type="predicted"/>
<organism evidence="1 2">
    <name type="scientific">Portunus trituberculatus</name>
    <name type="common">Swimming crab</name>
    <name type="synonym">Neptunus trituberculatus</name>
    <dbReference type="NCBI Taxonomy" id="210409"/>
    <lineage>
        <taxon>Eukaryota</taxon>
        <taxon>Metazoa</taxon>
        <taxon>Ecdysozoa</taxon>
        <taxon>Arthropoda</taxon>
        <taxon>Crustacea</taxon>
        <taxon>Multicrustacea</taxon>
        <taxon>Malacostraca</taxon>
        <taxon>Eumalacostraca</taxon>
        <taxon>Eucarida</taxon>
        <taxon>Decapoda</taxon>
        <taxon>Pleocyemata</taxon>
        <taxon>Brachyura</taxon>
        <taxon>Eubrachyura</taxon>
        <taxon>Portunoidea</taxon>
        <taxon>Portunidae</taxon>
        <taxon>Portuninae</taxon>
        <taxon>Portunus</taxon>
    </lineage>
</organism>
<evidence type="ECO:0000313" key="1">
    <source>
        <dbReference type="EMBL" id="MPC95488.1"/>
    </source>
</evidence>
<reference evidence="1 2" key="1">
    <citation type="submission" date="2019-05" db="EMBL/GenBank/DDBJ databases">
        <title>Another draft genome of Portunus trituberculatus and its Hox gene families provides insights of decapod evolution.</title>
        <authorList>
            <person name="Jeong J.-H."/>
            <person name="Song I."/>
            <person name="Kim S."/>
            <person name="Choi T."/>
            <person name="Kim D."/>
            <person name="Ryu S."/>
            <person name="Kim W."/>
        </authorList>
    </citation>
    <scope>NUCLEOTIDE SEQUENCE [LARGE SCALE GENOMIC DNA]</scope>
    <source>
        <tissue evidence="1">Muscle</tissue>
    </source>
</reference>
<sequence length="72" mass="7872">MSIKSSNHTQKFMIKVCSCPEGGEMEGNTQHLTPDIFPLHLPPPLLSLSLHTRPSGIPACFSDLQLAISSRK</sequence>